<dbReference type="GO" id="GO:0016810">
    <property type="term" value="F:hydrolase activity, acting on carbon-nitrogen (but not peptide) bonds"/>
    <property type="evidence" value="ECO:0007669"/>
    <property type="project" value="InterPro"/>
</dbReference>
<keyword evidence="2" id="KW-0378">Hydrolase</keyword>
<reference evidence="2 3" key="1">
    <citation type="journal article" date="2019" name="Nat. Microbiol.">
        <title>Mediterranean grassland soil C-N compound turnover is dependent on rainfall and depth, and is mediated by genomically divergent microorganisms.</title>
        <authorList>
            <person name="Diamond S."/>
            <person name="Andeer P.F."/>
            <person name="Li Z."/>
            <person name="Crits-Christoph A."/>
            <person name="Burstein D."/>
            <person name="Anantharaman K."/>
            <person name="Lane K.R."/>
            <person name="Thomas B.C."/>
            <person name="Pan C."/>
            <person name="Northen T.R."/>
            <person name="Banfield J.F."/>
        </authorList>
    </citation>
    <scope>NUCLEOTIDE SEQUENCE [LARGE SCALE GENOMIC DNA]</scope>
    <source>
        <strain evidence="2">WS_3</strain>
    </source>
</reference>
<gene>
    <name evidence="2" type="ORF">E6K73_11475</name>
</gene>
<organism evidence="2 3">
    <name type="scientific">Eiseniibacteriota bacterium</name>
    <dbReference type="NCBI Taxonomy" id="2212470"/>
    <lineage>
        <taxon>Bacteria</taxon>
        <taxon>Candidatus Eiseniibacteriota</taxon>
    </lineage>
</organism>
<dbReference type="InterPro" id="IPR051781">
    <property type="entry name" value="Metallo-dep_Hydrolase"/>
</dbReference>
<feature type="non-terminal residue" evidence="2">
    <location>
        <position position="270"/>
    </location>
</feature>
<sequence length="270" mass="28484">MFLALATVILPGPSLSDSSSIVLAPDAVWDGVADAPQRGWIVVVQGERIAAVGPASGVTAPAGAERIALPGTTLIPGLIEGHAHLFLHPYNETLWDDQVLKEPFGFRMAEAVAHARVTLEAGFTTLRDLGTEGAFDGDVQLKRAIELGIVPGPRILTVTRAIVATGSYGPARPRYAFDPLQGAEEASGTEEIVRVVRSQIGHGADWVKVYADYRWGPAGEARPTFSLDELRTLVETAHGSGRAVAAHATTAEGMRRAALAGVETIEHGSE</sequence>
<dbReference type="InterPro" id="IPR006680">
    <property type="entry name" value="Amidohydro-rel"/>
</dbReference>
<dbReference type="Proteomes" id="UP000320184">
    <property type="component" value="Unassembled WGS sequence"/>
</dbReference>
<proteinExistence type="predicted"/>
<dbReference type="Pfam" id="PF01979">
    <property type="entry name" value="Amidohydro_1"/>
    <property type="match status" value="1"/>
</dbReference>
<dbReference type="PANTHER" id="PTHR43135:SF3">
    <property type="entry name" value="ALPHA-D-RIBOSE 1-METHYLPHOSPHONATE 5-TRIPHOSPHATE DIPHOSPHATASE"/>
    <property type="match status" value="1"/>
</dbReference>
<comment type="caution">
    <text evidence="2">The sequence shown here is derived from an EMBL/GenBank/DDBJ whole genome shotgun (WGS) entry which is preliminary data.</text>
</comment>
<dbReference type="AlphaFoldDB" id="A0A538SBG4"/>
<feature type="domain" description="Amidohydrolase-related" evidence="1">
    <location>
        <begin position="73"/>
        <end position="269"/>
    </location>
</feature>
<dbReference type="SUPFAM" id="SSF51338">
    <property type="entry name" value="Composite domain of metallo-dependent hydrolases"/>
    <property type="match status" value="1"/>
</dbReference>
<protein>
    <submittedName>
        <fullName evidence="2">Amidohydrolase family protein</fullName>
    </submittedName>
</protein>
<accession>A0A538SBG4</accession>
<evidence type="ECO:0000313" key="2">
    <source>
        <dbReference type="EMBL" id="TMQ48711.1"/>
    </source>
</evidence>
<dbReference type="SUPFAM" id="SSF51556">
    <property type="entry name" value="Metallo-dependent hydrolases"/>
    <property type="match status" value="1"/>
</dbReference>
<name>A0A538SBG4_UNCEI</name>
<dbReference type="Gene3D" id="3.20.20.140">
    <property type="entry name" value="Metal-dependent hydrolases"/>
    <property type="match status" value="1"/>
</dbReference>
<dbReference type="InterPro" id="IPR032466">
    <property type="entry name" value="Metal_Hydrolase"/>
</dbReference>
<dbReference type="PANTHER" id="PTHR43135">
    <property type="entry name" value="ALPHA-D-RIBOSE 1-METHYLPHOSPHONATE 5-TRIPHOSPHATE DIPHOSPHATASE"/>
    <property type="match status" value="1"/>
</dbReference>
<evidence type="ECO:0000313" key="3">
    <source>
        <dbReference type="Proteomes" id="UP000320184"/>
    </source>
</evidence>
<dbReference type="InterPro" id="IPR011059">
    <property type="entry name" value="Metal-dep_hydrolase_composite"/>
</dbReference>
<evidence type="ECO:0000259" key="1">
    <source>
        <dbReference type="Pfam" id="PF01979"/>
    </source>
</evidence>
<dbReference type="EMBL" id="VBOT01000135">
    <property type="protein sequence ID" value="TMQ48711.1"/>
    <property type="molecule type" value="Genomic_DNA"/>
</dbReference>